<keyword evidence="3" id="KW-1185">Reference proteome</keyword>
<keyword evidence="1" id="KW-1133">Transmembrane helix</keyword>
<organism evidence="2 3">
    <name type="scientific">Cellulomonas rhizosphaerae</name>
    <dbReference type="NCBI Taxonomy" id="2293719"/>
    <lineage>
        <taxon>Bacteria</taxon>
        <taxon>Bacillati</taxon>
        <taxon>Actinomycetota</taxon>
        <taxon>Actinomycetes</taxon>
        <taxon>Micrococcales</taxon>
        <taxon>Cellulomonadaceae</taxon>
        <taxon>Cellulomonas</taxon>
    </lineage>
</organism>
<reference evidence="2 3" key="1">
    <citation type="submission" date="2018-08" db="EMBL/GenBank/DDBJ databases">
        <title>Cellulomonas rhizosphaerae sp. nov., a novel actinomycete isolated from soil.</title>
        <authorList>
            <person name="Tian Y."/>
        </authorList>
    </citation>
    <scope>NUCLEOTIDE SEQUENCE [LARGE SCALE GENOMIC DNA]</scope>
    <source>
        <strain evidence="2 3">NEAU-TCZ24</strain>
    </source>
</reference>
<accession>A0A413RQC2</accession>
<evidence type="ECO:0000313" key="3">
    <source>
        <dbReference type="Proteomes" id="UP000283374"/>
    </source>
</evidence>
<evidence type="ECO:0000256" key="1">
    <source>
        <dbReference type="SAM" id="Phobius"/>
    </source>
</evidence>
<dbReference type="AlphaFoldDB" id="A0A413RQC2"/>
<dbReference type="EMBL" id="QWKP01000115">
    <property type="protein sequence ID" value="RHA44120.1"/>
    <property type="molecule type" value="Genomic_DNA"/>
</dbReference>
<feature type="transmembrane region" description="Helical" evidence="1">
    <location>
        <begin position="66"/>
        <end position="88"/>
    </location>
</feature>
<gene>
    <name evidence="2" type="ORF">D1825_02925</name>
</gene>
<keyword evidence="1" id="KW-0472">Membrane</keyword>
<feature type="transmembrane region" description="Helical" evidence="1">
    <location>
        <begin position="109"/>
        <end position="131"/>
    </location>
</feature>
<sequence length="150" mass="15554">LMSYAPDVRLRAVLLCGMVLAGLGVLNDVTITQASAVWELNAASPDASRRQLFSRGMRIGRDHIASTVYTIVFAYVGATLPLVLLVSISDRAILDALQNGELAEEVARTLVGSIGLVLAIPLTTAIAALVVHSAPAPAELAPTEVAAPVG</sequence>
<name>A0A413RQC2_9CELL</name>
<proteinExistence type="predicted"/>
<dbReference type="RefSeq" id="WP_138067388.1">
    <property type="nucleotide sequence ID" value="NZ_QWKP01000115.1"/>
</dbReference>
<dbReference type="Pfam" id="PF07907">
    <property type="entry name" value="YibE_F"/>
    <property type="match status" value="1"/>
</dbReference>
<dbReference type="PANTHER" id="PTHR41771:SF1">
    <property type="entry name" value="MEMBRANE PROTEIN"/>
    <property type="match status" value="1"/>
</dbReference>
<dbReference type="PANTHER" id="PTHR41771">
    <property type="entry name" value="MEMBRANE PROTEIN-RELATED"/>
    <property type="match status" value="1"/>
</dbReference>
<protein>
    <submittedName>
        <fullName evidence="2">YibE/F family protein</fullName>
    </submittedName>
</protein>
<dbReference type="InterPro" id="IPR012507">
    <property type="entry name" value="YibE_F"/>
</dbReference>
<feature type="non-terminal residue" evidence="2">
    <location>
        <position position="1"/>
    </location>
</feature>
<dbReference type="Proteomes" id="UP000283374">
    <property type="component" value="Unassembled WGS sequence"/>
</dbReference>
<keyword evidence="1" id="KW-0812">Transmembrane</keyword>
<evidence type="ECO:0000313" key="2">
    <source>
        <dbReference type="EMBL" id="RHA44120.1"/>
    </source>
</evidence>
<comment type="caution">
    <text evidence="2">The sequence shown here is derived from an EMBL/GenBank/DDBJ whole genome shotgun (WGS) entry which is preliminary data.</text>
</comment>